<dbReference type="PANTHER" id="PTHR15889:SF2">
    <property type="entry name" value="LARGE RIBOSOMAL SUBUNIT PROTEIN ML37"/>
    <property type="match status" value="1"/>
</dbReference>
<comment type="similarity">
    <text evidence="6">Belongs to the mitochondrion-specific ribosomal protein mL37 family.</text>
</comment>
<comment type="subcellular location">
    <subcellularLocation>
        <location evidence="1">Mitochondrion</location>
    </subcellularLocation>
</comment>
<dbReference type="Pfam" id="PF07147">
    <property type="entry name" value="PDCD9"/>
    <property type="match status" value="1"/>
</dbReference>
<sequence length="379" mass="42932">KYGIEVVDPLSPNFPHPKVVIPPPTNHPAFKDSRPEDHPLYKTSRCLSHDGSKPFAEGIKQALVLVKGIQRNGLPEKLFENVRKLDVDGMKDRVIKSIMQSQEWDPTFEKLPKRRDEKIWWFKWPSYYGIPQTRKNEILLDNMYRLTLSLSSRFPGIGRSNYFKNGQINAVYERGSDLVQVCCKPRATISSYAPLKILENCESVARTSQETVVDIYPISSKIDLVATNVYDDAPTHPLMWADTTSIPRTALLTKDINLDYPWTATETCANAIMAAFGLAASHAQLKYAAPGGKRYRGVLPQPIVTQCIQLCGGTFDFVVMQLNTLDMSNDDGVKNIVWIDKNNKLFQTVPFYETLKEVKEYNPEVVRKFLALTLNDTEG</sequence>
<keyword evidence="2" id="KW-0809">Transit peptide</keyword>
<keyword evidence="5" id="KW-0687">Ribonucleoprotein</keyword>
<dbReference type="GO" id="GO:0003735">
    <property type="term" value="F:structural constituent of ribosome"/>
    <property type="evidence" value="ECO:0007669"/>
    <property type="project" value="InterPro"/>
</dbReference>
<dbReference type="AlphaFoldDB" id="A0A915L884"/>
<keyword evidence="3" id="KW-0689">Ribosomal protein</keyword>
<evidence type="ECO:0000256" key="5">
    <source>
        <dbReference type="ARBA" id="ARBA00023274"/>
    </source>
</evidence>
<evidence type="ECO:0000256" key="6">
    <source>
        <dbReference type="ARBA" id="ARBA00037985"/>
    </source>
</evidence>
<evidence type="ECO:0000313" key="9">
    <source>
        <dbReference type="Proteomes" id="UP000887565"/>
    </source>
</evidence>
<evidence type="ECO:0000256" key="7">
    <source>
        <dbReference type="ARBA" id="ARBA00039442"/>
    </source>
</evidence>
<reference evidence="10" key="1">
    <citation type="submission" date="2022-11" db="UniProtKB">
        <authorList>
            <consortium name="WormBaseParasite"/>
        </authorList>
    </citation>
    <scope>IDENTIFICATION</scope>
</reference>
<evidence type="ECO:0000256" key="2">
    <source>
        <dbReference type="ARBA" id="ARBA00022946"/>
    </source>
</evidence>
<dbReference type="GO" id="GO:0006412">
    <property type="term" value="P:translation"/>
    <property type="evidence" value="ECO:0007669"/>
    <property type="project" value="InterPro"/>
</dbReference>
<dbReference type="WBParaSite" id="nRc.2.0.1.t45951-RA">
    <property type="protein sequence ID" value="nRc.2.0.1.t45951-RA"/>
    <property type="gene ID" value="nRc.2.0.1.g45951"/>
</dbReference>
<dbReference type="PANTHER" id="PTHR15889">
    <property type="entry name" value="MITOCHONDRIAL RIBOSOMAL PROTEIN L37"/>
    <property type="match status" value="1"/>
</dbReference>
<evidence type="ECO:0000256" key="1">
    <source>
        <dbReference type="ARBA" id="ARBA00004173"/>
    </source>
</evidence>
<organism evidence="9 10">
    <name type="scientific">Romanomermis culicivorax</name>
    <name type="common">Nematode worm</name>
    <dbReference type="NCBI Taxonomy" id="13658"/>
    <lineage>
        <taxon>Eukaryota</taxon>
        <taxon>Metazoa</taxon>
        <taxon>Ecdysozoa</taxon>
        <taxon>Nematoda</taxon>
        <taxon>Enoplea</taxon>
        <taxon>Dorylaimia</taxon>
        <taxon>Mermithida</taxon>
        <taxon>Mermithoidea</taxon>
        <taxon>Mermithidae</taxon>
        <taxon>Romanomermis</taxon>
    </lineage>
</organism>
<dbReference type="Proteomes" id="UP000887565">
    <property type="component" value="Unplaced"/>
</dbReference>
<evidence type="ECO:0000256" key="3">
    <source>
        <dbReference type="ARBA" id="ARBA00022980"/>
    </source>
</evidence>
<dbReference type="InterPro" id="IPR010793">
    <property type="entry name" value="Ribosomal_mL37/mL65"/>
</dbReference>
<accession>A0A915L884</accession>
<evidence type="ECO:0000256" key="8">
    <source>
        <dbReference type="ARBA" id="ARBA00041617"/>
    </source>
</evidence>
<proteinExistence type="inferred from homology"/>
<keyword evidence="4" id="KW-0496">Mitochondrion</keyword>
<dbReference type="GO" id="GO:1990904">
    <property type="term" value="C:ribonucleoprotein complex"/>
    <property type="evidence" value="ECO:0007669"/>
    <property type="project" value="UniProtKB-KW"/>
</dbReference>
<name>A0A915L884_ROMCU</name>
<dbReference type="InterPro" id="IPR052482">
    <property type="entry name" value="mtLSU_mL37"/>
</dbReference>
<protein>
    <recommendedName>
        <fullName evidence="7">Large ribosomal subunit protein mL37</fullName>
    </recommendedName>
    <alternativeName>
        <fullName evidence="8">39S ribosomal protein L37, mitochondrial</fullName>
    </alternativeName>
</protein>
<dbReference type="OMA" id="WERGWHD"/>
<dbReference type="GO" id="GO:0005840">
    <property type="term" value="C:ribosome"/>
    <property type="evidence" value="ECO:0007669"/>
    <property type="project" value="UniProtKB-KW"/>
</dbReference>
<evidence type="ECO:0000313" key="10">
    <source>
        <dbReference type="WBParaSite" id="nRc.2.0.1.t45951-RA"/>
    </source>
</evidence>
<dbReference type="GO" id="GO:0005739">
    <property type="term" value="C:mitochondrion"/>
    <property type="evidence" value="ECO:0007669"/>
    <property type="project" value="UniProtKB-SubCell"/>
</dbReference>
<evidence type="ECO:0000256" key="4">
    <source>
        <dbReference type="ARBA" id="ARBA00023128"/>
    </source>
</evidence>
<keyword evidence="9" id="KW-1185">Reference proteome</keyword>